<keyword evidence="1" id="KW-0732">Signal</keyword>
<feature type="signal peptide" evidence="1">
    <location>
        <begin position="1"/>
        <end position="42"/>
    </location>
</feature>
<dbReference type="EMBL" id="BKAG01000001">
    <property type="protein sequence ID" value="GEP40724.1"/>
    <property type="molecule type" value="Genomic_DNA"/>
</dbReference>
<dbReference type="PROSITE" id="PS50933">
    <property type="entry name" value="CHRD"/>
    <property type="match status" value="1"/>
</dbReference>
<feature type="domain" description="CHRD" evidence="2">
    <location>
        <begin position="807"/>
        <end position="926"/>
    </location>
</feature>
<evidence type="ECO:0000313" key="4">
    <source>
        <dbReference type="Proteomes" id="UP000321577"/>
    </source>
</evidence>
<comment type="caution">
    <text evidence="3">The sequence shown here is derived from an EMBL/GenBank/DDBJ whole genome shotgun (WGS) entry which is preliminary data.</text>
</comment>
<dbReference type="InterPro" id="IPR014917">
    <property type="entry name" value="DUF1800"/>
</dbReference>
<proteinExistence type="predicted"/>
<dbReference type="InterPro" id="IPR010895">
    <property type="entry name" value="CHRD"/>
</dbReference>
<sequence>MQEANQTSVMGRLPSALQPARHCWAFLLAALLWLGVTTGASAQTAPVKVNFESRKITISGQANNTTWQSVTFTRNFNGLTPIVIMGPAYSADGEPHVVRVRSVTATGFQWQIDEWDYLAGVHAGTITVDFFAITEGTHVFGSQRWVVGKNTNVNRTDTAISLTGFTAPPHVVAQVYTTNNNIATNNPRSLKSRISGVTATGFNVNLETQQSYTTAISAESVGYVAVSEGIGYLDGKVLWAYSPGTVGHTIKTFYMGPFTNPVTIAQTQTKNDTEPGELRLSTVPSLVNGATRVQLRFQEEISANADLTHAAETVSGIFIGDMPGETQAKLIYANASITQAGAGNWTKVNLGTAYTAAAVVFGPLSRADGTAAHIRVRNVLNVDAANSNRASFEYQVDEWDFQDGIHGAETVSYMVMEQGVYAIGGQIVQAGAVTGVTNTGTTQYVNDSYWAADIYFEREPAIFAQCVTAAEASAAIARVDTVDTLLDYPMNFRLRLTEAENADQTHAGETVHYIVMPGGGGQFMSANTNFRFHAGVSNTLSTSNSVLTFPNRHAQPSFFAAPQGELGATLANDGYHETLQPADLDPVSTRQSGLNAVGVTWALEEDASPGAANNTHAAEVGAWLVFQGVADTDGDGVSDAIETQMGTSITSATSATNASGGTAPDWETLLSLQSLTASVTSAVGYERVDKTIASPVTSNASILLSRSNGTMALTLRALPSNGSADPTKSNAAAGDYAISGVSGGNITFPAGASTHTVNITPVQDATLEVPEFLKVTFGPVPSGANPQIVSVEGTVRVCESNPALTQNRRLYVAYLARGSGVISNGSGIAVAQLEGDNDNAKVSVTVSGLSSAQNTTYLRMNNDQDIRNNLGVGQLMDVQWNVRAAATATTDQAMLNSLEAGQIYCDINTVNYTSGEILGYFNFTTGSTTFDPGRADLVEPALPGSLTAAEAERDIHRFLDQCTFGATTDLYNAVKAKIDAIDAISDGVTPANMKTGYTNWLNDQMNTTLNPNPSFLTLVMAADNEEFVMRNTKPLYSGNDQQFAGNGFTATYDTYGNVTNPYTTTSSNISSFNSPNGAGNGGANRRREWWTMALQAKAQVRQRMAAALSEIVIISENDSTVASRHYGAANYWDMLANGAFGKYRDLLEGVTYSPMMGIYLSHLRNRAQYTSGGVDIFPDENYAREIMQLFTIGLVMRHPDGGLVLGANGLPIATYDQGDITELARVLTGLCHGARHATVPVTRLSTQGYNNVPTTAQVGPQIEFQGVHFTDFSSGAGEGYFQAPWLYPMKALGRYNGAFLHDFGAKRILHTYLDPDGTGPAEGGTVIPAQDITALIDLKTHALADTDIRLAHNALAGDPTAGSYNGHQNTPVFITRQLIQRLVTSNPSAGYVYRASNAYRNSNGNLGETLKAILLDYEARSLNVADTIVSAGKLKEPLIQFASFLRALKPSTGAPLATLSTMSIPFSGSDSPMLTPYPASEVAKFSGTPTRIRFNDQTGFIGQSPQKAPSVFNWFLPDYVQPGLMATNGLYGPELQINTESMLVNRVNRHWAIALMGLTGGFPGFGLDDFSTNSSSMAPQIMTAGPNVANPGTGVTTLIFDATNWNQPQTVTIHGLENLMDDGTRTTSILHQISTVDPSYVNTYSAPLDFTVNDNDTTSAKLVAITQTAGSTAVTEGGTTDTYKIVLTSAPAAGTTVTVTPSAVLPWLTDTLTASSDVTFSPTSVVFNDTNWGTAQTVTVTANNDTVVNSFVVAAAPLNVRTVVIRHGITSTDAGYNGSQTNEFNCAITDNDTPTRRFVPSKGTTTTNSTAGIALVTEGLTTASNPDTYTVAFASGTAPTQNVTLNFAFDNTRLALSCTDGTFTTTGGTASLTFTPANYTTARTINITPVDDAIRQGIVFRQITHTTTSTDATYSGLPCAPLNVRINDNDSAATNGVTIVQTWGSTTAVEGGMTDIYLVALNKAPTANVALNWTGNDGDVSGIGNLTFTTSNWYQPQTITVTGRNDFRVETTKASPIRYSASGGGYNIASGGTTDIFTIVSPVIGDDDLNSAASITMTQSGGTTAVTEGGATDTLDYKLNGAPNNDVVITLTANSQLTLSSTALTFTPQNWGTTQTVTVTAANDTAAEPAVTSVIVSTVGSTDVRYNNSTIPDVSVAVTDNDTGPRIVLAHTSGTTEATEGGATDILNVSLSGPVAPTQNVTVNLPNTAQTSFSSNTLTFTSANWTTVQPITVTAINDATAEVVFTDTLNATSTSTDTAFTALAANVTATIFDNDEVNNNGAISFVVTNGATRVVEGGTTDTYDVVLRRAPTANVTLTPTQVTNGHLNLSPATLTYTPSNWNIPQTVSVSAIDDTTLENAQNVVVTYTASATGGYIALDTAALTVNVGDNEATGAAVITSTTTGSVTEGGATQTYNVNLSIAPNAGSNVVVTPTLYLLNSTSTQATFSPTTLTFNSTNFATPQTFTITAANDTVPEATLSATVQNATTVTGTADTRYNGLVANDIALTINDDDTTTGRINIAHTSGSTVLLEDAGFETVQVSLVGPAPSADVTVNLSRQGLTGTDFRYYVNGSAVDTAVLTFTPANYTVAQTVTLIVVPDTGSEAPEVDNMLASTPGTGPTGYTSLSASLPVRILDSDDLGRTLINISHTGTNTRVAEGGATDVIQVALRRAPSANVTLTGSYNTAQLLLTPTNLTFTPSNWNIPQNVTVSAVDDLDLENVHTSGINYIASESGGYLTSDNVALANGVTISDNETVGASMITVNESGGYTFLAETNQTSDTYTLVLGFQPSADVTLTPFASNAIGGTNLVTFSPASVTFNSSNWNTPQTVTVNLATSTVNNGRRAVFVGHTTTTTDASYKEFPAPGVNVIISDANETTAEVYIVPTGAGTSIYEGTPGNTDTVYVFLRKPPTADVVVTPSFAIANQMTFSPATLTFTTANWNRPQILTLTAVNDTTAEPVQTANLTCTPSATGTYAVTNVGTMAVTVNDNDSTGQLVVTPTSTSVVEGGSTTYTVQLSAAPTSQVTVTVVTQKHVVPHSAHTIQYGYYSNGATGSNLQKDNMLFDWTELSSIYTAAYHADRGAAPETTTTAPNGHLAGTKAMLDKLDMLWGGGRYKAKWPDGSSATDNPRLVIIEAIHNCYSLTRLSTDTTNFPNEVRDRCRFAAHLMSISPTATTSH</sequence>
<evidence type="ECO:0000256" key="1">
    <source>
        <dbReference type="SAM" id="SignalP"/>
    </source>
</evidence>
<dbReference type="Gene3D" id="2.60.40.2080">
    <property type="match status" value="1"/>
</dbReference>
<dbReference type="Proteomes" id="UP000321577">
    <property type="component" value="Unassembled WGS sequence"/>
</dbReference>
<evidence type="ECO:0000259" key="2">
    <source>
        <dbReference type="PROSITE" id="PS50933"/>
    </source>
</evidence>
<reference evidence="3 4" key="1">
    <citation type="submission" date="2019-07" db="EMBL/GenBank/DDBJ databases">
        <title>Whole genome shotgun sequence of Brevifollis gellanilyticus NBRC 108608.</title>
        <authorList>
            <person name="Hosoyama A."/>
            <person name="Uohara A."/>
            <person name="Ohji S."/>
            <person name="Ichikawa N."/>
        </authorList>
    </citation>
    <scope>NUCLEOTIDE SEQUENCE [LARGE SCALE GENOMIC DNA]</scope>
    <source>
        <strain evidence="3 4">NBRC 108608</strain>
    </source>
</reference>
<gene>
    <name evidence="3" type="ORF">BGE01nite_00150</name>
</gene>
<accession>A0A512M1V3</accession>
<keyword evidence="4" id="KW-1185">Reference proteome</keyword>
<protein>
    <recommendedName>
        <fullName evidence="2">CHRD domain-containing protein</fullName>
    </recommendedName>
</protein>
<dbReference type="Pfam" id="PF08811">
    <property type="entry name" value="DUF1800"/>
    <property type="match status" value="1"/>
</dbReference>
<organism evidence="3 4">
    <name type="scientific">Brevifollis gellanilyticus</name>
    <dbReference type="NCBI Taxonomy" id="748831"/>
    <lineage>
        <taxon>Bacteria</taxon>
        <taxon>Pseudomonadati</taxon>
        <taxon>Verrucomicrobiota</taxon>
        <taxon>Verrucomicrobiia</taxon>
        <taxon>Verrucomicrobiales</taxon>
        <taxon>Verrucomicrobiaceae</taxon>
    </lineage>
</organism>
<feature type="chain" id="PRO_5021704994" description="CHRD domain-containing protein" evidence="1">
    <location>
        <begin position="43"/>
        <end position="3178"/>
    </location>
</feature>
<dbReference type="Pfam" id="PF07452">
    <property type="entry name" value="CHRD"/>
    <property type="match status" value="1"/>
</dbReference>
<dbReference type="InterPro" id="IPR037221">
    <property type="entry name" value="H-type_lectin_dom_sf"/>
</dbReference>
<dbReference type="SUPFAM" id="SSF141072">
    <property type="entry name" value="CalX-like"/>
    <property type="match status" value="1"/>
</dbReference>
<dbReference type="InterPro" id="IPR038081">
    <property type="entry name" value="CalX-like_sf"/>
</dbReference>
<name>A0A512M1V3_9BACT</name>
<evidence type="ECO:0000313" key="3">
    <source>
        <dbReference type="EMBL" id="GEP40724.1"/>
    </source>
</evidence>